<dbReference type="PANTHER" id="PTHR40699">
    <property type="entry name" value="UPF0179 PROTEIN MJ1627"/>
    <property type="match status" value="1"/>
</dbReference>
<dbReference type="Pfam" id="PF03684">
    <property type="entry name" value="UPF0179"/>
    <property type="match status" value="1"/>
</dbReference>
<gene>
    <name evidence="3" type="ORF">ABH15_03530</name>
</gene>
<protein>
    <recommendedName>
        <fullName evidence="2">UPF0179 protein ABH15_03530</fullName>
    </recommendedName>
</protein>
<dbReference type="RefSeq" id="WP_128692977.1">
    <property type="nucleotide sequence ID" value="NZ_LHQS01000001.1"/>
</dbReference>
<evidence type="ECO:0000256" key="1">
    <source>
        <dbReference type="ARBA" id="ARBA00010824"/>
    </source>
</evidence>
<name>A0A498H404_9EURY</name>
<dbReference type="PANTHER" id="PTHR40699:SF1">
    <property type="entry name" value="UPF0179 PROTEIN MJ1627"/>
    <property type="match status" value="1"/>
</dbReference>
<sequence length="149" mass="16445">MLLKKAKVTLIGSVLAKPGLEFVYEGPAEECEGCKMRKVCHNLQPGKKYRIVEVRPTTKHDCPVHLDSVNAVEVIESPIIALIGADMAIVNSKVQYEFPCTRTGCRNFLLCHPDGIIEGEKYIVGEVLGSAPEICERGKTLKRVELRPA</sequence>
<keyword evidence="4" id="KW-1185">Reference proteome</keyword>
<dbReference type="InterPro" id="IPR005369">
    <property type="entry name" value="UPF0179"/>
</dbReference>
<evidence type="ECO:0000256" key="2">
    <source>
        <dbReference type="HAMAP-Rule" id="MF_00498"/>
    </source>
</evidence>
<dbReference type="OrthoDB" id="24613at2157"/>
<proteinExistence type="inferred from homology"/>
<evidence type="ECO:0000313" key="3">
    <source>
        <dbReference type="EMBL" id="RXE57197.1"/>
    </source>
</evidence>
<dbReference type="PIRSF" id="PIRSF006595">
    <property type="entry name" value="UCP006595"/>
    <property type="match status" value="1"/>
</dbReference>
<dbReference type="AlphaFoldDB" id="A0A498H404"/>
<reference evidence="3 4" key="1">
    <citation type="journal article" date="2015" name="Int. J. Syst. Evol. Microbiol.">
        <title>Methanoculleus taiwanensis sp. nov., a methanogen isolated from deep marine sediment at the deformation front area near Taiwan.</title>
        <authorList>
            <person name="Weng C.Y."/>
            <person name="Chen S.C."/>
            <person name="Lai M.C."/>
            <person name="Wu S.Y."/>
            <person name="Lin S."/>
            <person name="Yang T.F."/>
            <person name="Chen P.C."/>
        </authorList>
    </citation>
    <scope>NUCLEOTIDE SEQUENCE [LARGE SCALE GENOMIC DNA]</scope>
    <source>
        <strain evidence="3 4">CYW4</strain>
    </source>
</reference>
<comment type="similarity">
    <text evidence="1 2">Belongs to the UPF0179 family.</text>
</comment>
<evidence type="ECO:0000313" key="4">
    <source>
        <dbReference type="Proteomes" id="UP000290932"/>
    </source>
</evidence>
<dbReference type="HAMAP" id="MF_00498">
    <property type="entry name" value="UPF0179"/>
    <property type="match status" value="1"/>
</dbReference>
<organism evidence="3 4">
    <name type="scientific">Methanoculleus taiwanensis</name>
    <dbReference type="NCBI Taxonomy" id="1550565"/>
    <lineage>
        <taxon>Archaea</taxon>
        <taxon>Methanobacteriati</taxon>
        <taxon>Methanobacteriota</taxon>
        <taxon>Stenosarchaea group</taxon>
        <taxon>Methanomicrobia</taxon>
        <taxon>Methanomicrobiales</taxon>
        <taxon>Methanomicrobiaceae</taxon>
        <taxon>Methanoculleus</taxon>
    </lineage>
</organism>
<accession>A0A498H404</accession>
<comment type="caution">
    <text evidence="3">The sequence shown here is derived from an EMBL/GenBank/DDBJ whole genome shotgun (WGS) entry which is preliminary data.</text>
</comment>
<dbReference type="Proteomes" id="UP000290932">
    <property type="component" value="Unassembled WGS sequence"/>
</dbReference>
<dbReference type="EMBL" id="LHQS01000001">
    <property type="protein sequence ID" value="RXE57197.1"/>
    <property type="molecule type" value="Genomic_DNA"/>
</dbReference>